<dbReference type="Gene3D" id="2.30.40.10">
    <property type="entry name" value="Urease, subunit C, domain 1"/>
    <property type="match status" value="1"/>
</dbReference>
<proteinExistence type="predicted"/>
<reference evidence="2 3" key="1">
    <citation type="submission" date="2019-04" db="EMBL/GenBank/DDBJ databases">
        <title>Isolation and identification of Cellulomonas shaoxiangyii sp. Nov. isolated from feces of the Tibetan antelopes (Pantholops hodgsonii) in the Qinghai-Tibet plateau of China.</title>
        <authorList>
            <person name="Tian Z."/>
        </authorList>
    </citation>
    <scope>NUCLEOTIDE SEQUENCE [LARGE SCALE GENOMIC DNA]</scope>
    <source>
        <strain evidence="2 3">Z28</strain>
    </source>
</reference>
<dbReference type="AlphaFoldDB" id="A0A4P7SIQ9"/>
<evidence type="ECO:0000259" key="1">
    <source>
        <dbReference type="Pfam" id="PF01979"/>
    </source>
</evidence>
<dbReference type="Pfam" id="PF01979">
    <property type="entry name" value="Amidohydro_1"/>
    <property type="match status" value="1"/>
</dbReference>
<gene>
    <name evidence="2" type="ORF">E5225_08155</name>
</gene>
<sequence length="414" mass="44197">MARVPPRRRRTPARRETLPEDLVLTGARVWSDPDAAVSEPRSVVIRDGVIRTTGSSDSVPRSVRRLDVRGRVVTAGFWNCHVHLTGQPWLRSRTGSAPDLQAALDDMFLRRGFTQVLDLASNPLTTRALVRRISTGELRGPEIVTAGNGVRPWRGIPFYVAADLPRYLHALMPGPATPLAARLVVAAQAVAGAGVTKLFTGSYVTPTRVKPMRLAVARAAASEAHRRGMRVFAHPSNREGTSVALRAGVDALAHVPDETDGTESLLREAAAAGVRVVPTLHMFASTVTTDEAYLAPIRGALRGFVDAGGRVLFGTDVGYMSDRDTRGELEAMHAAGMSPSDLLRSLTVEPAEFMRRPDLGTVEPGMRANLTVLATTEPPTPADLAHVAAVVRDGQVVYERDTSSAAGAGADPGP</sequence>
<dbReference type="EMBL" id="CP039291">
    <property type="protein sequence ID" value="QCB93538.1"/>
    <property type="molecule type" value="Genomic_DNA"/>
</dbReference>
<dbReference type="KEGG" id="celz:E5225_08155"/>
<dbReference type="InterPro" id="IPR032466">
    <property type="entry name" value="Metal_Hydrolase"/>
</dbReference>
<dbReference type="InterPro" id="IPR051781">
    <property type="entry name" value="Metallo-dep_Hydrolase"/>
</dbReference>
<accession>A0A4P7SIQ9</accession>
<dbReference type="Gene3D" id="3.20.20.140">
    <property type="entry name" value="Metal-dependent hydrolases"/>
    <property type="match status" value="1"/>
</dbReference>
<organism evidence="2 3">
    <name type="scientific">Cellulomonas shaoxiangyii</name>
    <dbReference type="NCBI Taxonomy" id="2566013"/>
    <lineage>
        <taxon>Bacteria</taxon>
        <taxon>Bacillati</taxon>
        <taxon>Actinomycetota</taxon>
        <taxon>Actinomycetes</taxon>
        <taxon>Micrococcales</taxon>
        <taxon>Cellulomonadaceae</taxon>
        <taxon>Cellulomonas</taxon>
    </lineage>
</organism>
<dbReference type="PANTHER" id="PTHR43135:SF3">
    <property type="entry name" value="ALPHA-D-RIBOSE 1-METHYLPHOSPHONATE 5-TRIPHOSPHATE DIPHOSPHATASE"/>
    <property type="match status" value="1"/>
</dbReference>
<evidence type="ECO:0000313" key="3">
    <source>
        <dbReference type="Proteomes" id="UP000296469"/>
    </source>
</evidence>
<evidence type="ECO:0000313" key="2">
    <source>
        <dbReference type="EMBL" id="QCB93538.1"/>
    </source>
</evidence>
<dbReference type="OrthoDB" id="3189065at2"/>
<dbReference type="GO" id="GO:0016810">
    <property type="term" value="F:hydrolase activity, acting on carbon-nitrogen (but not peptide) bonds"/>
    <property type="evidence" value="ECO:0007669"/>
    <property type="project" value="InterPro"/>
</dbReference>
<name>A0A4P7SIQ9_9CELL</name>
<dbReference type="Proteomes" id="UP000296469">
    <property type="component" value="Chromosome"/>
</dbReference>
<dbReference type="InterPro" id="IPR011059">
    <property type="entry name" value="Metal-dep_hydrolase_composite"/>
</dbReference>
<keyword evidence="3" id="KW-1185">Reference proteome</keyword>
<feature type="domain" description="Amidohydrolase-related" evidence="1">
    <location>
        <begin position="72"/>
        <end position="397"/>
    </location>
</feature>
<dbReference type="InterPro" id="IPR006680">
    <property type="entry name" value="Amidohydro-rel"/>
</dbReference>
<dbReference type="SUPFAM" id="SSF51556">
    <property type="entry name" value="Metallo-dependent hydrolases"/>
    <property type="match status" value="1"/>
</dbReference>
<protein>
    <recommendedName>
        <fullName evidence="1">Amidohydrolase-related domain-containing protein</fullName>
    </recommendedName>
</protein>
<dbReference type="SUPFAM" id="SSF51338">
    <property type="entry name" value="Composite domain of metallo-dependent hydrolases"/>
    <property type="match status" value="1"/>
</dbReference>
<dbReference type="PANTHER" id="PTHR43135">
    <property type="entry name" value="ALPHA-D-RIBOSE 1-METHYLPHOSPHONATE 5-TRIPHOSPHATE DIPHOSPHATASE"/>
    <property type="match status" value="1"/>
</dbReference>